<dbReference type="EMBL" id="JANIPJ010000004">
    <property type="protein sequence ID" value="MCR2803818.1"/>
    <property type="molecule type" value="Genomic_DNA"/>
</dbReference>
<name>A0A9X2MKW1_9BACL</name>
<accession>A0A9X2MKW1</accession>
<evidence type="ECO:0000313" key="1">
    <source>
        <dbReference type="EMBL" id="MCR2803818.1"/>
    </source>
</evidence>
<evidence type="ECO:0000313" key="2">
    <source>
        <dbReference type="Proteomes" id="UP001141950"/>
    </source>
</evidence>
<organism evidence="1 2">
    <name type="scientific">Paenibacillus soyae</name>
    <dbReference type="NCBI Taxonomy" id="2969249"/>
    <lineage>
        <taxon>Bacteria</taxon>
        <taxon>Bacillati</taxon>
        <taxon>Bacillota</taxon>
        <taxon>Bacilli</taxon>
        <taxon>Bacillales</taxon>
        <taxon>Paenibacillaceae</taxon>
        <taxon>Paenibacillus</taxon>
    </lineage>
</organism>
<gene>
    <name evidence="1" type="ORF">NQZ67_07980</name>
</gene>
<proteinExistence type="predicted"/>
<sequence>MKKKHCLFCNELAALETDDDGFDTYSDCMCAPGAFYRLDSSAYSAIQALPYAKKRTLLPVVSAYIREQFEEGDRAALTLDRILAIADSPDVPMTQEEKEKRLLRYLYRRSDAPLEPMSLHPMSRHYNVAYAANLQEFVFIMEQLRESGRIIREGAVLRLTEQGWSEAAAIAGGGKRKLCTVMAGDEQIGMELSYSLLAGLEQCGYQTRLLLPSAMKKPDADLLEELKSSKLIVADLSDAGPVLYYSAGYAASAGIPTIWTIHSDKSNSLQEQSGWIRPIVWDKPEELVYTLQQKF</sequence>
<reference evidence="1" key="1">
    <citation type="submission" date="2022-08" db="EMBL/GenBank/DDBJ databases">
        <title>The genomic sequence of strain Paenibacillus sp. SCIV0701.</title>
        <authorList>
            <person name="Zhao H."/>
        </authorList>
    </citation>
    <scope>NUCLEOTIDE SEQUENCE</scope>
    <source>
        <strain evidence="1">SCIV0701</strain>
    </source>
</reference>
<dbReference type="AlphaFoldDB" id="A0A9X2MKW1"/>
<protein>
    <submittedName>
        <fullName evidence="1">Uncharacterized protein</fullName>
    </submittedName>
</protein>
<dbReference type="Proteomes" id="UP001141950">
    <property type="component" value="Unassembled WGS sequence"/>
</dbReference>
<keyword evidence="2" id="KW-1185">Reference proteome</keyword>
<comment type="caution">
    <text evidence="1">The sequence shown here is derived from an EMBL/GenBank/DDBJ whole genome shotgun (WGS) entry which is preliminary data.</text>
</comment>
<dbReference type="RefSeq" id="WP_257444412.1">
    <property type="nucleotide sequence ID" value="NZ_JANIPJ010000004.1"/>
</dbReference>